<dbReference type="RefSeq" id="WP_212519943.1">
    <property type="nucleotide sequence ID" value="NZ_JAGSOH010000066.1"/>
</dbReference>
<proteinExistence type="predicted"/>
<accession>A0A941IIX7</accession>
<dbReference type="Proteomes" id="UP000676325">
    <property type="component" value="Unassembled WGS sequence"/>
</dbReference>
<dbReference type="EMBL" id="JAGSOH010000066">
    <property type="protein sequence ID" value="MBR7828809.1"/>
    <property type="molecule type" value="Genomic_DNA"/>
</dbReference>
<keyword evidence="2" id="KW-1185">Reference proteome</keyword>
<organism evidence="1 2">
    <name type="scientific">Actinospica acidithermotolerans</name>
    <dbReference type="NCBI Taxonomy" id="2828514"/>
    <lineage>
        <taxon>Bacteria</taxon>
        <taxon>Bacillati</taxon>
        <taxon>Actinomycetota</taxon>
        <taxon>Actinomycetes</taxon>
        <taxon>Catenulisporales</taxon>
        <taxon>Actinospicaceae</taxon>
        <taxon>Actinospica</taxon>
    </lineage>
</organism>
<comment type="caution">
    <text evidence="1">The sequence shown here is derived from an EMBL/GenBank/DDBJ whole genome shotgun (WGS) entry which is preliminary data.</text>
</comment>
<sequence>MSGSSGGGLAEAGVIARTFLEMARLAQEAESMLPGFDRQMHVARDPAAAAQLLDAHNEFKAVQDSLERTWAQVEATVKTVLEARPEITPPR</sequence>
<protein>
    <submittedName>
        <fullName evidence="1">Uncharacterized protein</fullName>
    </submittedName>
</protein>
<reference evidence="1" key="1">
    <citation type="submission" date="2021-04" db="EMBL/GenBank/DDBJ databases">
        <title>Genome based classification of Actinospica acidithermotolerans sp. nov., an actinobacterium isolated from an Indonesian hot spring.</title>
        <authorList>
            <person name="Kusuma A.B."/>
            <person name="Putra K.E."/>
            <person name="Nafisah S."/>
            <person name="Loh J."/>
            <person name="Nouioui I."/>
            <person name="Goodfellow M."/>
        </authorList>
    </citation>
    <scope>NUCLEOTIDE SEQUENCE</scope>
    <source>
        <strain evidence="1">MGRD01-02</strain>
    </source>
</reference>
<evidence type="ECO:0000313" key="1">
    <source>
        <dbReference type="EMBL" id="MBR7828809.1"/>
    </source>
</evidence>
<name>A0A941IIX7_9ACTN</name>
<gene>
    <name evidence="1" type="ORF">KDK95_21045</name>
</gene>
<evidence type="ECO:0000313" key="2">
    <source>
        <dbReference type="Proteomes" id="UP000676325"/>
    </source>
</evidence>
<dbReference type="AlphaFoldDB" id="A0A941IIX7"/>